<reference evidence="1 2" key="1">
    <citation type="journal article" date="2014" name="PLoS Genet.">
        <title>Phylogenetically driven sequencing of extremely halophilic archaea reveals strategies for static and dynamic osmo-response.</title>
        <authorList>
            <person name="Becker E.A."/>
            <person name="Seitzer P.M."/>
            <person name="Tritt A."/>
            <person name="Larsen D."/>
            <person name="Krusor M."/>
            <person name="Yao A.I."/>
            <person name="Wu D."/>
            <person name="Madern D."/>
            <person name="Eisen J.A."/>
            <person name="Darling A.E."/>
            <person name="Facciotti M.T."/>
        </authorList>
    </citation>
    <scope>NUCLEOTIDE SEQUENCE [LARGE SCALE GENOMIC DNA]</scope>
    <source>
        <strain evidence="1 2">DSM 13077</strain>
    </source>
</reference>
<organism evidence="1 2">
    <name type="scientific">Natrialba aegyptia DSM 13077</name>
    <dbReference type="NCBI Taxonomy" id="1227491"/>
    <lineage>
        <taxon>Archaea</taxon>
        <taxon>Methanobacteriati</taxon>
        <taxon>Methanobacteriota</taxon>
        <taxon>Stenosarchaea group</taxon>
        <taxon>Halobacteria</taxon>
        <taxon>Halobacteriales</taxon>
        <taxon>Natrialbaceae</taxon>
        <taxon>Natrialba</taxon>
    </lineage>
</organism>
<dbReference type="OrthoDB" id="202444at2157"/>
<dbReference type="PATRIC" id="fig|1227491.4.peg.2073"/>
<comment type="caution">
    <text evidence="1">The sequence shown here is derived from an EMBL/GenBank/DDBJ whole genome shotgun (WGS) entry which is preliminary data.</text>
</comment>
<dbReference type="AlphaFoldDB" id="M0B637"/>
<sequence length="257" mass="29197">MFSRRQFIVSASATAAAIAVPGLVSAETPEWSPDHITMTGDDEDELRRYQPYLDIPWADQQSLIGVYGWFAESEDYDTRAYYYWAKYNSQNSLFDALPLIGGLFSEDAHFGDHEPVIVLADPDSGEVQRVLYSGYHHFAVDISGEDMTLVEDAESYPTHPSLQVAVPHHHFRHQRDDSRTIAASSISGAEFGSFLDQRSSWEQNGVFDSSSDTAIADPWAMSDRGTWWDESTTDYQFARIRVLLNWRDSDHDELIRE</sequence>
<evidence type="ECO:0000313" key="1">
    <source>
        <dbReference type="EMBL" id="ELZ05733.1"/>
    </source>
</evidence>
<dbReference type="PROSITE" id="PS51318">
    <property type="entry name" value="TAT"/>
    <property type="match status" value="1"/>
</dbReference>
<name>M0B637_9EURY</name>
<dbReference type="Proteomes" id="UP000011591">
    <property type="component" value="Unassembled WGS sequence"/>
</dbReference>
<dbReference type="RefSeq" id="WP_006665476.1">
    <property type="nucleotide sequence ID" value="NZ_AOIP01000022.1"/>
</dbReference>
<protein>
    <submittedName>
        <fullName evidence="1">Uncharacterized protein</fullName>
    </submittedName>
</protein>
<accession>M0B637</accession>
<keyword evidence="2" id="KW-1185">Reference proteome</keyword>
<gene>
    <name evidence="1" type="ORF">C480_10060</name>
</gene>
<dbReference type="InterPro" id="IPR006311">
    <property type="entry name" value="TAT_signal"/>
</dbReference>
<dbReference type="EMBL" id="AOIP01000022">
    <property type="protein sequence ID" value="ELZ05733.1"/>
    <property type="molecule type" value="Genomic_DNA"/>
</dbReference>
<evidence type="ECO:0000313" key="2">
    <source>
        <dbReference type="Proteomes" id="UP000011591"/>
    </source>
</evidence>
<proteinExistence type="predicted"/>